<dbReference type="GO" id="GO:0003677">
    <property type="term" value="F:DNA binding"/>
    <property type="evidence" value="ECO:0007669"/>
    <property type="project" value="UniProtKB-KW"/>
</dbReference>
<dbReference type="PANTHER" id="PTHR46558:SF11">
    <property type="entry name" value="HTH-TYPE TRANSCRIPTIONAL REGULATOR XRE"/>
    <property type="match status" value="1"/>
</dbReference>
<dbReference type="InterPro" id="IPR001387">
    <property type="entry name" value="Cro/C1-type_HTH"/>
</dbReference>
<evidence type="ECO:0000259" key="2">
    <source>
        <dbReference type="PROSITE" id="PS50943"/>
    </source>
</evidence>
<dbReference type="Pfam" id="PF01381">
    <property type="entry name" value="HTH_3"/>
    <property type="match status" value="1"/>
</dbReference>
<gene>
    <name evidence="3" type="ORF">H8702_04255</name>
</gene>
<proteinExistence type="predicted"/>
<dbReference type="EMBL" id="JACRTL010000002">
    <property type="protein sequence ID" value="MBC8610339.1"/>
    <property type="molecule type" value="Genomic_DNA"/>
</dbReference>
<dbReference type="SMART" id="SM00530">
    <property type="entry name" value="HTH_XRE"/>
    <property type="match status" value="1"/>
</dbReference>
<dbReference type="Proteomes" id="UP000632659">
    <property type="component" value="Unassembled WGS sequence"/>
</dbReference>
<accession>A0A8J6P0C4</accession>
<dbReference type="PROSITE" id="PS50943">
    <property type="entry name" value="HTH_CROC1"/>
    <property type="match status" value="1"/>
</dbReference>
<protein>
    <submittedName>
        <fullName evidence="3">Helix-turn-helix transcriptional regulator</fullName>
    </submittedName>
</protein>
<dbReference type="SUPFAM" id="SSF47413">
    <property type="entry name" value="lambda repressor-like DNA-binding domains"/>
    <property type="match status" value="1"/>
</dbReference>
<organism evidence="3 4">
    <name type="scientific">Massiliimalia timonensis</name>
    <dbReference type="NCBI Taxonomy" id="1987501"/>
    <lineage>
        <taxon>Bacteria</taxon>
        <taxon>Bacillati</taxon>
        <taxon>Bacillota</taxon>
        <taxon>Clostridia</taxon>
        <taxon>Eubacteriales</taxon>
        <taxon>Oscillospiraceae</taxon>
        <taxon>Massiliimalia</taxon>
    </lineage>
</organism>
<dbReference type="AlphaFoldDB" id="A0A8J6P0C4"/>
<dbReference type="Gene3D" id="1.10.260.40">
    <property type="entry name" value="lambda repressor-like DNA-binding domains"/>
    <property type="match status" value="1"/>
</dbReference>
<feature type="domain" description="HTH cro/C1-type" evidence="2">
    <location>
        <begin position="5"/>
        <end position="59"/>
    </location>
</feature>
<keyword evidence="4" id="KW-1185">Reference proteome</keyword>
<keyword evidence="1" id="KW-0238">DNA-binding</keyword>
<comment type="caution">
    <text evidence="3">The sequence shown here is derived from an EMBL/GenBank/DDBJ whole genome shotgun (WGS) entry which is preliminary data.</text>
</comment>
<dbReference type="RefSeq" id="WP_154825097.1">
    <property type="nucleotide sequence ID" value="NZ_JACRTL010000002.1"/>
</dbReference>
<evidence type="ECO:0000313" key="4">
    <source>
        <dbReference type="Proteomes" id="UP000632659"/>
    </source>
</evidence>
<dbReference type="CDD" id="cd00093">
    <property type="entry name" value="HTH_XRE"/>
    <property type="match status" value="1"/>
</dbReference>
<sequence>MNKKLKQLMEQNHTTQTELAEVAGVSQAFMSYIMKGYKVPSVAVLKRIADYFGVSMDELVD</sequence>
<dbReference type="InterPro" id="IPR010982">
    <property type="entry name" value="Lambda_DNA-bd_dom_sf"/>
</dbReference>
<evidence type="ECO:0000256" key="1">
    <source>
        <dbReference type="ARBA" id="ARBA00023125"/>
    </source>
</evidence>
<evidence type="ECO:0000313" key="3">
    <source>
        <dbReference type="EMBL" id="MBC8610339.1"/>
    </source>
</evidence>
<reference evidence="3" key="1">
    <citation type="submission" date="2020-08" db="EMBL/GenBank/DDBJ databases">
        <title>Genome public.</title>
        <authorList>
            <person name="Liu C."/>
            <person name="Sun Q."/>
        </authorList>
    </citation>
    <scope>NUCLEOTIDE SEQUENCE</scope>
    <source>
        <strain evidence="3">NSJ-15</strain>
    </source>
</reference>
<name>A0A8J6P0C4_9FIRM</name>
<dbReference type="PANTHER" id="PTHR46558">
    <property type="entry name" value="TRACRIPTIONAL REGULATORY PROTEIN-RELATED-RELATED"/>
    <property type="match status" value="1"/>
</dbReference>